<dbReference type="EMBL" id="SAUY01000023">
    <property type="protein sequence ID" value="RWR28731.1"/>
    <property type="molecule type" value="Genomic_DNA"/>
</dbReference>
<protein>
    <submittedName>
        <fullName evidence="3">Chromosome partitioning protein ParB</fullName>
    </submittedName>
</protein>
<evidence type="ECO:0000256" key="1">
    <source>
        <dbReference type="SAM" id="MobiDB-lite"/>
    </source>
</evidence>
<dbReference type="PANTHER" id="PTHR33375:SF1">
    <property type="entry name" value="CHROMOSOME-PARTITIONING PROTEIN PARB-RELATED"/>
    <property type="match status" value="1"/>
</dbReference>
<dbReference type="GO" id="GO:0007059">
    <property type="term" value="P:chromosome segregation"/>
    <property type="evidence" value="ECO:0007669"/>
    <property type="project" value="TreeGrafter"/>
</dbReference>
<dbReference type="InterPro" id="IPR003115">
    <property type="entry name" value="ParB_N"/>
</dbReference>
<gene>
    <name evidence="3" type="ORF">D2T29_16005</name>
</gene>
<comment type="caution">
    <text evidence="3">The sequence shown here is derived from an EMBL/GenBank/DDBJ whole genome shotgun (WGS) entry which is preliminary data.</text>
</comment>
<evidence type="ECO:0000313" key="4">
    <source>
        <dbReference type="Proteomes" id="UP000284451"/>
    </source>
</evidence>
<name>A0A443K7G3_9RHOB</name>
<dbReference type="SUPFAM" id="SSF110849">
    <property type="entry name" value="ParB/Sulfiredoxin"/>
    <property type="match status" value="1"/>
</dbReference>
<proteinExistence type="predicted"/>
<feature type="region of interest" description="Disordered" evidence="1">
    <location>
        <begin position="126"/>
        <end position="147"/>
    </location>
</feature>
<dbReference type="InterPro" id="IPR050336">
    <property type="entry name" value="Chromosome_partition/occlusion"/>
</dbReference>
<dbReference type="Proteomes" id="UP000284451">
    <property type="component" value="Unassembled WGS sequence"/>
</dbReference>
<sequence length="282" mass="30661">MTNTEILDLPIADIDVPADRARDFDQDTAQALATLILTQGLFHPIRVRAVGDRYRLISGLHRLRAHEINGATTIPATISAAGDDDAARLEEVMENLGRGELIALDRCHHLYELKVIWSAAHPDFANGGGNQRSRNGGTNGSTENDEPEVFGFASSLAEKVGLSKQKINAAVKIWENLTADAVGRLPGTDLARKQTELKALSEQKPPMQRRILDLILGDEHPDITNVSGALAFLDRGTEVSPAEKQFAAINTAFGKLTDDALDMVVQNNADRMIASLKRLGRI</sequence>
<evidence type="ECO:0000313" key="3">
    <source>
        <dbReference type="EMBL" id="RWR28731.1"/>
    </source>
</evidence>
<dbReference type="GO" id="GO:0005694">
    <property type="term" value="C:chromosome"/>
    <property type="evidence" value="ECO:0007669"/>
    <property type="project" value="TreeGrafter"/>
</dbReference>
<dbReference type="Pfam" id="PF02195">
    <property type="entry name" value="ParB_N"/>
    <property type="match status" value="1"/>
</dbReference>
<dbReference type="SMART" id="SM00470">
    <property type="entry name" value="ParB"/>
    <property type="match status" value="1"/>
</dbReference>
<dbReference type="InterPro" id="IPR036086">
    <property type="entry name" value="ParB/Sulfiredoxin_sf"/>
</dbReference>
<feature type="domain" description="ParB-like N-terminal" evidence="2">
    <location>
        <begin position="7"/>
        <end position="93"/>
    </location>
</feature>
<accession>A0A443K7G3</accession>
<dbReference type="AlphaFoldDB" id="A0A443K7G3"/>
<dbReference type="Gene3D" id="3.90.1530.30">
    <property type="match status" value="1"/>
</dbReference>
<evidence type="ECO:0000259" key="2">
    <source>
        <dbReference type="SMART" id="SM00470"/>
    </source>
</evidence>
<dbReference type="RefSeq" id="WP_128233244.1">
    <property type="nucleotide sequence ID" value="NZ_SAUY01000023.1"/>
</dbReference>
<dbReference type="PANTHER" id="PTHR33375">
    <property type="entry name" value="CHROMOSOME-PARTITIONING PROTEIN PARB-RELATED"/>
    <property type="match status" value="1"/>
</dbReference>
<reference evidence="3 4" key="1">
    <citation type="submission" date="2019-01" db="EMBL/GenBank/DDBJ databases">
        <title>Sinorhodobacter populi sp. nov. isolated from the symptomatic bark tissue of Populus euramericana canker.</title>
        <authorList>
            <person name="Xu G."/>
        </authorList>
    </citation>
    <scope>NUCLEOTIDE SEQUENCE [LARGE SCALE GENOMIC DNA]</scope>
    <source>
        <strain evidence="3 4">07D10-4-3</strain>
    </source>
</reference>
<organism evidence="3 4">
    <name type="scientific">Paenirhodobacter populi</name>
    <dbReference type="NCBI Taxonomy" id="2306993"/>
    <lineage>
        <taxon>Bacteria</taxon>
        <taxon>Pseudomonadati</taxon>
        <taxon>Pseudomonadota</taxon>
        <taxon>Alphaproteobacteria</taxon>
        <taxon>Rhodobacterales</taxon>
        <taxon>Rhodobacter group</taxon>
        <taxon>Paenirhodobacter</taxon>
    </lineage>
</organism>
<reference evidence="3 4" key="2">
    <citation type="submission" date="2019-01" db="EMBL/GenBank/DDBJ databases">
        <authorList>
            <person name="Li Y."/>
        </authorList>
    </citation>
    <scope>NUCLEOTIDE SEQUENCE [LARGE SCALE GENOMIC DNA]</scope>
    <source>
        <strain evidence="3 4">07D10-4-3</strain>
    </source>
</reference>